<keyword evidence="4" id="KW-1185">Reference proteome</keyword>
<organism evidence="3 4">
    <name type="scientific">Pendulispora brunnea</name>
    <dbReference type="NCBI Taxonomy" id="2905690"/>
    <lineage>
        <taxon>Bacteria</taxon>
        <taxon>Pseudomonadati</taxon>
        <taxon>Myxococcota</taxon>
        <taxon>Myxococcia</taxon>
        <taxon>Myxococcales</taxon>
        <taxon>Sorangiineae</taxon>
        <taxon>Pendulisporaceae</taxon>
        <taxon>Pendulispora</taxon>
    </lineage>
</organism>
<evidence type="ECO:0000313" key="3">
    <source>
        <dbReference type="EMBL" id="WXA92123.1"/>
    </source>
</evidence>
<dbReference type="SUPFAM" id="SSF53955">
    <property type="entry name" value="Lysozyme-like"/>
    <property type="match status" value="1"/>
</dbReference>
<dbReference type="Gene3D" id="1.10.530.10">
    <property type="match status" value="1"/>
</dbReference>
<name>A0ABZ2K441_9BACT</name>
<dbReference type="InterPro" id="IPR008258">
    <property type="entry name" value="Transglycosylase_SLT_dom_1"/>
</dbReference>
<dbReference type="InterPro" id="IPR036779">
    <property type="entry name" value="LysM_dom_sf"/>
</dbReference>
<dbReference type="EMBL" id="CP089982">
    <property type="protein sequence ID" value="WXA92123.1"/>
    <property type="molecule type" value="Genomic_DNA"/>
</dbReference>
<proteinExistence type="predicted"/>
<dbReference type="CDD" id="cd00118">
    <property type="entry name" value="LysM"/>
    <property type="match status" value="1"/>
</dbReference>
<dbReference type="Pfam" id="PF01464">
    <property type="entry name" value="SLT"/>
    <property type="match status" value="1"/>
</dbReference>
<dbReference type="RefSeq" id="WP_394842742.1">
    <property type="nucleotide sequence ID" value="NZ_CP089982.1"/>
</dbReference>
<feature type="domain" description="LysM" evidence="2">
    <location>
        <begin position="427"/>
        <end position="471"/>
    </location>
</feature>
<dbReference type="Gene3D" id="3.10.350.10">
    <property type="entry name" value="LysM domain"/>
    <property type="match status" value="1"/>
</dbReference>
<dbReference type="InterPro" id="IPR018392">
    <property type="entry name" value="LysM"/>
</dbReference>
<evidence type="ECO:0000256" key="1">
    <source>
        <dbReference type="SAM" id="MobiDB-lite"/>
    </source>
</evidence>
<evidence type="ECO:0000313" key="4">
    <source>
        <dbReference type="Proteomes" id="UP001379533"/>
    </source>
</evidence>
<dbReference type="Pfam" id="PF01476">
    <property type="entry name" value="LysM"/>
    <property type="match status" value="1"/>
</dbReference>
<sequence length="496" mass="52364">MRKPAFYALVGVIGALPLLGAGIALTRPSVRAALHGFFSPVAMDAGTLARPDGGGLSTLPSIGVAAGGESIELRAVVQGISLDGGAPIPPKAQPPRKASLFEGATPGNTKKLPTALKRSDLASRDDVNVDNATASLVQTDGTRQRLSERIQRTGRYRDDISRILRAWKVPESLLVLAVTDGGISPTEATGDAVGIWKLTPDVATAYGLALLEKYDERRSVAISTEATAHYLADLRERFGSWELALYAYGIGYRTAVSDIAAHSVTDFWTSYDVLTPDGKDYVIQVLATAQVLGNLPRFGLDRMKLDDPIRTSDLEVPGGAPLSVVARAANTSLDRIRDLNPEYLSDTVPSTKFAMVVHLPTEGLARAKEVLMPLLYSTNPGMEGRAGSGFDWGKRNLPNVDGGSAETTAARPINDGVAVGSGSERRILYRAREGDTLEGLSRAYGVSPVTIVTDNALDPAAPLKAGALLTIRAPEDAGAPTPAPTPPASSKPKKKK</sequence>
<reference evidence="3 4" key="1">
    <citation type="submission" date="2021-12" db="EMBL/GenBank/DDBJ databases">
        <title>Discovery of the Pendulisporaceae a myxobacterial family with distinct sporulation behavior and unique specialized metabolism.</title>
        <authorList>
            <person name="Garcia R."/>
            <person name="Popoff A."/>
            <person name="Bader C.D."/>
            <person name="Loehr J."/>
            <person name="Walesch S."/>
            <person name="Walt C."/>
            <person name="Boldt J."/>
            <person name="Bunk B."/>
            <person name="Haeckl F.J.F.P.J."/>
            <person name="Gunesch A.P."/>
            <person name="Birkelbach J."/>
            <person name="Nuebel U."/>
            <person name="Pietschmann T."/>
            <person name="Bach T."/>
            <person name="Mueller R."/>
        </authorList>
    </citation>
    <scope>NUCLEOTIDE SEQUENCE [LARGE SCALE GENOMIC DNA]</scope>
    <source>
        <strain evidence="3 4">MSr12523</strain>
    </source>
</reference>
<protein>
    <submittedName>
        <fullName evidence="3">Transglycosylase SLT domain-containing protein</fullName>
    </submittedName>
</protein>
<dbReference type="InterPro" id="IPR023346">
    <property type="entry name" value="Lysozyme-like_dom_sf"/>
</dbReference>
<accession>A0ABZ2K441</accession>
<dbReference type="PROSITE" id="PS51782">
    <property type="entry name" value="LYSM"/>
    <property type="match status" value="1"/>
</dbReference>
<gene>
    <name evidence="3" type="ORF">LZC95_37430</name>
</gene>
<feature type="region of interest" description="Disordered" evidence="1">
    <location>
        <begin position="85"/>
        <end position="112"/>
    </location>
</feature>
<feature type="region of interest" description="Disordered" evidence="1">
    <location>
        <begin position="472"/>
        <end position="496"/>
    </location>
</feature>
<evidence type="ECO:0000259" key="2">
    <source>
        <dbReference type="PROSITE" id="PS51782"/>
    </source>
</evidence>
<dbReference type="Proteomes" id="UP001379533">
    <property type="component" value="Chromosome"/>
</dbReference>